<reference evidence="2" key="1">
    <citation type="submission" date="2016-10" db="EMBL/GenBank/DDBJ databases">
        <title>Sequence of Gallionella enrichment culture.</title>
        <authorList>
            <person name="Poehlein A."/>
            <person name="Muehling M."/>
            <person name="Daniel R."/>
        </authorList>
    </citation>
    <scope>NUCLEOTIDE SEQUENCE</scope>
</reference>
<sequence length="345" mass="37855">MGLTLHIGFDFWGAGNLGDDLMLAGFQEWLLARRPEWRISALCAHDIAAMRLRFPGIRWFPADPDSRAEALRQADAWVGLGGGVFQIEVGTWILDQMLADMTAARARGLKTFLVGVGVNNRAALETVQARRIHTLAEAIWLRDSACLDMALSCGFSADKTHLGADTAHLHCATAPTPRLREGTAFVIHASPTDVAETAFLEAGPRARRPGAWVCQEYRPIPDSELLLHQSASPEFQSALPLLRPSYPTATVAELHAAVAGWQRVVSSRFHTSLAAAWAGAAVAIFERNDKLRAIREDLGCERCARLDDADELARALESARPIARPRLDACLDRTERMMRDFVSAL</sequence>
<dbReference type="PANTHER" id="PTHR36836:SF1">
    <property type="entry name" value="COLANIC ACID BIOSYNTHESIS PROTEIN WCAK"/>
    <property type="match status" value="1"/>
</dbReference>
<proteinExistence type="predicted"/>
<keyword evidence="2" id="KW-0808">Transferase</keyword>
<protein>
    <submittedName>
        <fullName evidence="2">Polysaccharide pyruvyl transferase</fullName>
    </submittedName>
</protein>
<dbReference type="InterPro" id="IPR007345">
    <property type="entry name" value="Polysacch_pyruvyl_Trfase"/>
</dbReference>
<dbReference type="EMBL" id="MLJW01000044">
    <property type="protein sequence ID" value="OIR06386.1"/>
    <property type="molecule type" value="Genomic_DNA"/>
</dbReference>
<dbReference type="Pfam" id="PF04230">
    <property type="entry name" value="PS_pyruv_trans"/>
    <property type="match status" value="1"/>
</dbReference>
<dbReference type="PANTHER" id="PTHR36836">
    <property type="entry name" value="COLANIC ACID BIOSYNTHESIS PROTEIN WCAK"/>
    <property type="match status" value="1"/>
</dbReference>
<evidence type="ECO:0000313" key="2">
    <source>
        <dbReference type="EMBL" id="OIR06386.1"/>
    </source>
</evidence>
<dbReference type="AlphaFoldDB" id="A0A1J5SDP1"/>
<accession>A0A1J5SDP1</accession>
<gene>
    <name evidence="2" type="ORF">GALL_115760</name>
</gene>
<dbReference type="GO" id="GO:0016740">
    <property type="term" value="F:transferase activity"/>
    <property type="evidence" value="ECO:0007669"/>
    <property type="project" value="UniProtKB-KW"/>
</dbReference>
<name>A0A1J5SDP1_9ZZZZ</name>
<organism evidence="2">
    <name type="scientific">mine drainage metagenome</name>
    <dbReference type="NCBI Taxonomy" id="410659"/>
    <lineage>
        <taxon>unclassified sequences</taxon>
        <taxon>metagenomes</taxon>
        <taxon>ecological metagenomes</taxon>
    </lineage>
</organism>
<comment type="caution">
    <text evidence="2">The sequence shown here is derived from an EMBL/GenBank/DDBJ whole genome shotgun (WGS) entry which is preliminary data.</text>
</comment>
<evidence type="ECO:0000259" key="1">
    <source>
        <dbReference type="Pfam" id="PF04230"/>
    </source>
</evidence>
<feature type="domain" description="Polysaccharide pyruvyl transferase" evidence="1">
    <location>
        <begin position="16"/>
        <end position="279"/>
    </location>
</feature>